<accession>A0A023F6F4</accession>
<keyword evidence="2" id="KW-0808">Transferase</keyword>
<name>A0A023F6F4_TRIIF</name>
<dbReference type="GO" id="GO:0003964">
    <property type="term" value="F:RNA-directed DNA polymerase activity"/>
    <property type="evidence" value="ECO:0007669"/>
    <property type="project" value="UniProtKB-KW"/>
</dbReference>
<dbReference type="InterPro" id="IPR043128">
    <property type="entry name" value="Rev_trsase/Diguanyl_cyclase"/>
</dbReference>
<dbReference type="CDD" id="cd01650">
    <property type="entry name" value="RT_nLTR_like"/>
    <property type="match status" value="1"/>
</dbReference>
<dbReference type="Pfam" id="PF00078">
    <property type="entry name" value="RVT_1"/>
    <property type="match status" value="1"/>
</dbReference>
<feature type="non-terminal residue" evidence="2">
    <location>
        <position position="597"/>
    </location>
</feature>
<dbReference type="GO" id="GO:0004519">
    <property type="term" value="F:endonuclease activity"/>
    <property type="evidence" value="ECO:0007669"/>
    <property type="project" value="UniProtKB-KW"/>
</dbReference>
<dbReference type="EMBL" id="GBBI01001890">
    <property type="protein sequence ID" value="JAC16822.1"/>
    <property type="molecule type" value="mRNA"/>
</dbReference>
<dbReference type="Gene3D" id="3.30.70.270">
    <property type="match status" value="1"/>
</dbReference>
<dbReference type="PANTHER" id="PTHR47027:SF30">
    <property type="entry name" value="THAP-TYPE DOMAIN-CONTAINING PROTEIN"/>
    <property type="match status" value="1"/>
</dbReference>
<dbReference type="PROSITE" id="PS50878">
    <property type="entry name" value="RT_POL"/>
    <property type="match status" value="1"/>
</dbReference>
<keyword evidence="2" id="KW-0540">Nuclease</keyword>
<keyword evidence="2" id="KW-0548">Nucleotidyltransferase</keyword>
<organism evidence="2">
    <name type="scientific">Triatoma infestans</name>
    <name type="common">Assassin bug</name>
    <dbReference type="NCBI Taxonomy" id="30076"/>
    <lineage>
        <taxon>Eukaryota</taxon>
        <taxon>Metazoa</taxon>
        <taxon>Ecdysozoa</taxon>
        <taxon>Arthropoda</taxon>
        <taxon>Hexapoda</taxon>
        <taxon>Insecta</taxon>
        <taxon>Pterygota</taxon>
        <taxon>Neoptera</taxon>
        <taxon>Paraneoptera</taxon>
        <taxon>Hemiptera</taxon>
        <taxon>Heteroptera</taxon>
        <taxon>Panheteroptera</taxon>
        <taxon>Cimicomorpha</taxon>
        <taxon>Reduviidae</taxon>
        <taxon>Triatominae</taxon>
        <taxon>Triatoma</taxon>
    </lineage>
</organism>
<dbReference type="InterPro" id="IPR000477">
    <property type="entry name" value="RT_dom"/>
</dbReference>
<dbReference type="SUPFAM" id="SSF56672">
    <property type="entry name" value="DNA/RNA polymerases"/>
    <property type="match status" value="1"/>
</dbReference>
<feature type="domain" description="Reverse transcriptase" evidence="1">
    <location>
        <begin position="25"/>
        <end position="301"/>
    </location>
</feature>
<dbReference type="AlphaFoldDB" id="A0A023F6F4"/>
<sequence>DMIPNECLKMLPPAWEHYLLYLLNKIWCSEDIPSTWAKIKLKLLFKSGNKLDPGNYRGISIFNTVVKILTSILYIRLNTWAENNQVIPEEKMGFRNGRGCTDAIFTLSSVINIQLHHQKRKVWAIFVDLKKAFDSVCHNILWHKLFKLGVSVKYIRFLKQMYEYASVVISENDKLSNEIPVTAGVLQGEILSPLIFNLFISDLIDYFKAQGAQGLNIDNNRDLILQLYADDIVILAYSWADAQSKLKILGKYCELNNLSVNVKKTKIVPFHKGRLKKHKNLTFNNNSIDCEKSFTYLGVPMFSSGKFTRTGDIFLKKGVVANSAVLEILKRCKSDCWVTKVQLFDSMSESVVLYLSEVWGIQCLETIERSQLNFLKTLLHLQKNTPNCYVRLETGRSHCKFQWWNSDIFCKKMYQWWIKLLSMPDDRLPKLCYLKLLGLMQSTSIPFNWAHEMRNILFSLGSSALWEGQNVDMIKKEKLSTFNKLENHLISNDINSVLNSSYNPIYCSISTLQGCESYLKFNCNITKLRLVSQLRMANMKHCNIYFKGKKYQFHYDENCKFCLNNKKDDILHFILECPAYLIYRNKYLKRFINKVPN</sequence>
<reference evidence="2" key="1">
    <citation type="journal article" date="2014" name="PLoS Negl. Trop. Dis.">
        <title>An updated insight into the Sialotranscriptome of Triatoma infestans: developmental stage and geographic variations.</title>
        <authorList>
            <person name="Schwarz A."/>
            <person name="Medrano-Mercado N."/>
            <person name="Schaub G.A."/>
            <person name="Struchiner C.J."/>
            <person name="Bargues M.D."/>
            <person name="Levy M.Z."/>
            <person name="Ribeiro J.M."/>
        </authorList>
    </citation>
    <scope>NUCLEOTIDE SEQUENCE</scope>
    <source>
        <strain evidence="2">Chile</strain>
        <tissue evidence="2">Salivary glands</tissue>
    </source>
</reference>
<dbReference type="PANTHER" id="PTHR47027">
    <property type="entry name" value="REVERSE TRANSCRIPTASE DOMAIN-CONTAINING PROTEIN"/>
    <property type="match status" value="1"/>
</dbReference>
<protein>
    <submittedName>
        <fullName evidence="2">Putative endonuclease-reverse transcriptase</fullName>
    </submittedName>
</protein>
<evidence type="ECO:0000313" key="2">
    <source>
        <dbReference type="EMBL" id="JAC16822.1"/>
    </source>
</evidence>
<keyword evidence="2" id="KW-0378">Hydrolase</keyword>
<feature type="non-terminal residue" evidence="2">
    <location>
        <position position="1"/>
    </location>
</feature>
<evidence type="ECO:0000259" key="1">
    <source>
        <dbReference type="PROSITE" id="PS50878"/>
    </source>
</evidence>
<keyword evidence="2" id="KW-0255">Endonuclease</keyword>
<dbReference type="InterPro" id="IPR043502">
    <property type="entry name" value="DNA/RNA_pol_sf"/>
</dbReference>
<proteinExistence type="evidence at transcript level"/>
<keyword evidence="2" id="KW-0695">RNA-directed DNA polymerase</keyword>